<dbReference type="GO" id="GO:0030272">
    <property type="term" value="F:5-formyltetrahydrofolate cyclo-ligase activity"/>
    <property type="evidence" value="ECO:0007669"/>
    <property type="project" value="UniProtKB-EC"/>
</dbReference>
<sequence length="180" mass="20944">MKDHKISALLRKWVRPGLSVLIYCPLKHEVDITPFIKWARQRKIRLFAPLMHPPCCTYAPYRLPLSTHQQTKQPRPSFLKTPLDLALVPILGMDCNFRRVGFGLGAYDRLFANLAKKPFTIFIARQILKSPHALGEPHDITADACLEPSHYFTHKRTINGRSFKHFDPLPAYRHRRFLLH</sequence>
<dbReference type="EMBL" id="CDMN01000016">
    <property type="protein sequence ID" value="CRF43878.1"/>
    <property type="molecule type" value="Genomic_DNA"/>
</dbReference>
<keyword evidence="4" id="KW-0436">Ligase</keyword>
<dbReference type="PANTHER" id="PTHR23407:SF1">
    <property type="entry name" value="5-FORMYLTETRAHYDROFOLATE CYCLO-LIGASE"/>
    <property type="match status" value="1"/>
</dbReference>
<dbReference type="EMBL" id="CDMH01000065">
    <property type="protein sequence ID" value="CRF43376.1"/>
    <property type="molecule type" value="Genomic_DNA"/>
</dbReference>
<evidence type="ECO:0000256" key="3">
    <source>
        <dbReference type="ARBA" id="ARBA00022840"/>
    </source>
</evidence>
<evidence type="ECO:0000313" key="6">
    <source>
        <dbReference type="EMBL" id="CRF43878.1"/>
    </source>
</evidence>
<organism evidence="4 7">
    <name type="scientific">Helicobacter ailurogastricus</name>
    <dbReference type="NCBI Taxonomy" id="1578720"/>
    <lineage>
        <taxon>Bacteria</taxon>
        <taxon>Pseudomonadati</taxon>
        <taxon>Campylobacterota</taxon>
        <taxon>Epsilonproteobacteria</taxon>
        <taxon>Campylobacterales</taxon>
        <taxon>Helicobacteraceae</taxon>
        <taxon>Helicobacter</taxon>
    </lineage>
</organism>
<evidence type="ECO:0000256" key="1">
    <source>
        <dbReference type="ARBA" id="ARBA00010638"/>
    </source>
</evidence>
<evidence type="ECO:0000256" key="2">
    <source>
        <dbReference type="ARBA" id="ARBA00022741"/>
    </source>
</evidence>
<reference evidence="4" key="1">
    <citation type="submission" date="2014-12" db="EMBL/GenBank/DDBJ databases">
        <title>Whole genome sequences of four Staphylococcus schleiferi canine isolates.</title>
        <authorList>
            <person name="Misic A.M."/>
            <person name="Cain C."/>
            <person name="Morris D.O."/>
            <person name="Rankin S."/>
            <person name="Beiting D."/>
        </authorList>
    </citation>
    <scope>NUCLEOTIDE SEQUENCE</scope>
    <source>
        <strain evidence="4">ASB11</strain>
        <strain evidence="5">ASB13</strain>
        <strain evidence="6">ASB9</strain>
    </source>
</reference>
<keyword evidence="7" id="KW-1185">Reference proteome</keyword>
<accession>A0A0K2X8B8</accession>
<dbReference type="Pfam" id="PF01812">
    <property type="entry name" value="5-FTHF_cyc-lig"/>
    <property type="match status" value="1"/>
</dbReference>
<dbReference type="GO" id="GO:0035999">
    <property type="term" value="P:tetrahydrofolate interconversion"/>
    <property type="evidence" value="ECO:0007669"/>
    <property type="project" value="TreeGrafter"/>
</dbReference>
<dbReference type="GO" id="GO:0009396">
    <property type="term" value="P:folic acid-containing compound biosynthetic process"/>
    <property type="evidence" value="ECO:0007669"/>
    <property type="project" value="TreeGrafter"/>
</dbReference>
<evidence type="ECO:0000313" key="7">
    <source>
        <dbReference type="Proteomes" id="UP000038622"/>
    </source>
</evidence>
<dbReference type="EMBL" id="CDML01000021">
    <property type="protein sequence ID" value="CRF40954.1"/>
    <property type="molecule type" value="Genomic_DNA"/>
</dbReference>
<reference evidence="8 9" key="3">
    <citation type="submission" date="2014-12" db="EMBL/GenBank/DDBJ databases">
        <authorList>
            <person name="Jaenicke S."/>
        </authorList>
    </citation>
    <scope>NUCLEOTIDE SEQUENCE [LARGE SCALE GENOMIC DNA]</scope>
</reference>
<dbReference type="SUPFAM" id="SSF100950">
    <property type="entry name" value="NagB/RpiA/CoA transferase-like"/>
    <property type="match status" value="1"/>
</dbReference>
<dbReference type="InterPro" id="IPR024185">
    <property type="entry name" value="FTHF_cligase-like_sf"/>
</dbReference>
<keyword evidence="2" id="KW-0547">Nucleotide-binding</keyword>
<keyword evidence="3" id="KW-0067">ATP-binding</keyword>
<dbReference type="Gene3D" id="3.40.50.10420">
    <property type="entry name" value="NagB/RpiA/CoA transferase-like"/>
    <property type="match status" value="1"/>
</dbReference>
<evidence type="ECO:0000313" key="5">
    <source>
        <dbReference type="EMBL" id="CRF43376.1"/>
    </source>
</evidence>
<dbReference type="AlphaFoldDB" id="A0A0K2X8B8"/>
<dbReference type="InterPro" id="IPR002698">
    <property type="entry name" value="FTHF_cligase"/>
</dbReference>
<evidence type="ECO:0000313" key="9">
    <source>
        <dbReference type="Proteomes" id="UP000045175"/>
    </source>
</evidence>
<evidence type="ECO:0000313" key="8">
    <source>
        <dbReference type="Proteomes" id="UP000041394"/>
    </source>
</evidence>
<dbReference type="Proteomes" id="UP000038622">
    <property type="component" value="Unassembled WGS sequence"/>
</dbReference>
<gene>
    <name evidence="4" type="ORF">HAL011_07280</name>
    <name evidence="5" type="ORF">HAL013_16100</name>
    <name evidence="6" type="ORF">HAL09_04350</name>
</gene>
<dbReference type="STRING" id="1578720.HAL011_07280"/>
<dbReference type="GO" id="GO:0005524">
    <property type="term" value="F:ATP binding"/>
    <property type="evidence" value="ECO:0007669"/>
    <property type="project" value="UniProtKB-KW"/>
</dbReference>
<dbReference type="EC" id="6.3.3.2" evidence="4"/>
<proteinExistence type="inferred from homology"/>
<dbReference type="InterPro" id="IPR037171">
    <property type="entry name" value="NagB/RpiA_transferase-like"/>
</dbReference>
<protein>
    <submittedName>
        <fullName evidence="4">5-formyltetrahydrofolate cyclo-ligase</fullName>
        <ecNumber evidence="4">6.3.3.2</ecNumber>
    </submittedName>
</protein>
<name>A0A0K2X8B8_9HELI</name>
<evidence type="ECO:0000313" key="4">
    <source>
        <dbReference type="EMBL" id="CRF40954.1"/>
    </source>
</evidence>
<dbReference type="PANTHER" id="PTHR23407">
    <property type="entry name" value="ATPASE INHIBITOR/5-FORMYLTETRAHYDROFOLATE CYCLO-LIGASE"/>
    <property type="match status" value="1"/>
</dbReference>
<dbReference type="Proteomes" id="UP000041394">
    <property type="component" value="Unassembled WGS sequence"/>
</dbReference>
<dbReference type="Proteomes" id="UP000045175">
    <property type="component" value="Unassembled WGS sequence"/>
</dbReference>
<comment type="similarity">
    <text evidence="1">Belongs to the 5-formyltetrahydrofolate cyclo-ligase family.</text>
</comment>
<reference evidence="7" key="2">
    <citation type="submission" date="2014-12" db="EMBL/GenBank/DDBJ databases">
        <authorList>
            <person name="Smet A."/>
        </authorList>
    </citation>
    <scope>NUCLEOTIDE SEQUENCE [LARGE SCALE GENOMIC DNA]</scope>
</reference>